<dbReference type="InterPro" id="IPR013325">
    <property type="entry name" value="RNA_pol_sigma_r2"/>
</dbReference>
<evidence type="ECO:0000256" key="4">
    <source>
        <dbReference type="ARBA" id="ARBA00023125"/>
    </source>
</evidence>
<keyword evidence="3" id="KW-0731">Sigma factor</keyword>
<feature type="domain" description="RNA polymerase sigma-70 region 2" evidence="6">
    <location>
        <begin position="38"/>
        <end position="95"/>
    </location>
</feature>
<evidence type="ECO:0000313" key="8">
    <source>
        <dbReference type="EMBL" id="SCJ77338.1"/>
    </source>
</evidence>
<evidence type="ECO:0000256" key="3">
    <source>
        <dbReference type="ARBA" id="ARBA00023082"/>
    </source>
</evidence>
<evidence type="ECO:0000259" key="6">
    <source>
        <dbReference type="Pfam" id="PF04542"/>
    </source>
</evidence>
<comment type="similarity">
    <text evidence="1">Belongs to the sigma-70 factor family. ECF subfamily.</text>
</comment>
<dbReference type="SUPFAM" id="SSF88659">
    <property type="entry name" value="Sigma3 and sigma4 domains of RNA polymerase sigma factors"/>
    <property type="match status" value="1"/>
</dbReference>
<dbReference type="PANTHER" id="PTHR43133:SF8">
    <property type="entry name" value="RNA POLYMERASE SIGMA FACTOR HI_1459-RELATED"/>
    <property type="match status" value="1"/>
</dbReference>
<dbReference type="AlphaFoldDB" id="A0A1C6J5U9"/>
<keyword evidence="4" id="KW-0238">DNA-binding</keyword>
<organism evidence="8">
    <name type="scientific">uncultured Anaerotruncus sp</name>
    <dbReference type="NCBI Taxonomy" id="905011"/>
    <lineage>
        <taxon>Bacteria</taxon>
        <taxon>Bacillati</taxon>
        <taxon>Bacillota</taxon>
        <taxon>Clostridia</taxon>
        <taxon>Eubacteriales</taxon>
        <taxon>Oscillospiraceae</taxon>
        <taxon>Anaerotruncus</taxon>
        <taxon>environmental samples</taxon>
    </lineage>
</organism>
<dbReference type="NCBIfam" id="TIGR02937">
    <property type="entry name" value="sigma70-ECF"/>
    <property type="match status" value="1"/>
</dbReference>
<dbReference type="InterPro" id="IPR036388">
    <property type="entry name" value="WH-like_DNA-bd_sf"/>
</dbReference>
<keyword evidence="2" id="KW-0805">Transcription regulation</keyword>
<dbReference type="InterPro" id="IPR007627">
    <property type="entry name" value="RNA_pol_sigma70_r2"/>
</dbReference>
<dbReference type="EMBL" id="FMHG01000001">
    <property type="protein sequence ID" value="SCJ77338.1"/>
    <property type="molecule type" value="Genomic_DNA"/>
</dbReference>
<accession>A0A1C6J5U9</accession>
<reference evidence="8" key="1">
    <citation type="submission" date="2015-09" db="EMBL/GenBank/DDBJ databases">
        <authorList>
            <consortium name="Pathogen Informatics"/>
        </authorList>
    </citation>
    <scope>NUCLEOTIDE SEQUENCE</scope>
    <source>
        <strain evidence="8">2789STDY5834896</strain>
    </source>
</reference>
<dbReference type="PANTHER" id="PTHR43133">
    <property type="entry name" value="RNA POLYMERASE ECF-TYPE SIGMA FACTO"/>
    <property type="match status" value="1"/>
</dbReference>
<dbReference type="SUPFAM" id="SSF88946">
    <property type="entry name" value="Sigma2 domain of RNA polymerase sigma factors"/>
    <property type="match status" value="1"/>
</dbReference>
<dbReference type="Pfam" id="PF08281">
    <property type="entry name" value="Sigma70_r4_2"/>
    <property type="match status" value="1"/>
</dbReference>
<feature type="domain" description="RNA polymerase sigma factor 70 region 4 type 2" evidence="7">
    <location>
        <begin position="128"/>
        <end position="180"/>
    </location>
</feature>
<dbReference type="CDD" id="cd06171">
    <property type="entry name" value="Sigma70_r4"/>
    <property type="match status" value="1"/>
</dbReference>
<protein>
    <submittedName>
        <fullName evidence="8">RNA polymerase sigma-E factor</fullName>
    </submittedName>
</protein>
<dbReference type="GO" id="GO:0016987">
    <property type="term" value="F:sigma factor activity"/>
    <property type="evidence" value="ECO:0007669"/>
    <property type="project" value="UniProtKB-KW"/>
</dbReference>
<evidence type="ECO:0000256" key="2">
    <source>
        <dbReference type="ARBA" id="ARBA00023015"/>
    </source>
</evidence>
<dbReference type="GO" id="GO:0006352">
    <property type="term" value="P:DNA-templated transcription initiation"/>
    <property type="evidence" value="ECO:0007669"/>
    <property type="project" value="InterPro"/>
</dbReference>
<sequence>MQQFTHRQLALLVERAQRREQGAFSALYHATCDAQHYQALALLGDHQLAEDALQEVYLTLHKNIAQLKNPQAVVAYLNRTTFLVCQNYRRAQSRRSVELSCSDSFPQRPDEDVTAMPEELASRREMMDELQQALLQLSPLERQIVVLRYLQERKLEEIATLTGVSLSTVHRCLRRGKKQLAKLLRPKLPAFVPAGLVLARVWGPGRLVPGKNAARRAALATGAVALCAVTGLVTGTALRPRFENVVLDTSFARDGQLVRAWAGGSTQVVWAENSAGRHIEFTAHTDGKYSGVVTENGRWVLVAQGAGGDRARCELLIDRVDRQAPHIIEVRDEGGRLAVVLGDEGAGADLSSAFITGPDGSRVAPILTDAATNTVYFSIFDGMRPFSVTDRAGNTGAGTVGIPDP</sequence>
<proteinExistence type="inferred from homology"/>
<dbReference type="InterPro" id="IPR039425">
    <property type="entry name" value="RNA_pol_sigma-70-like"/>
</dbReference>
<dbReference type="InterPro" id="IPR014284">
    <property type="entry name" value="RNA_pol_sigma-70_dom"/>
</dbReference>
<dbReference type="GO" id="GO:0003677">
    <property type="term" value="F:DNA binding"/>
    <property type="evidence" value="ECO:0007669"/>
    <property type="project" value="UniProtKB-KW"/>
</dbReference>
<evidence type="ECO:0000256" key="5">
    <source>
        <dbReference type="ARBA" id="ARBA00023163"/>
    </source>
</evidence>
<evidence type="ECO:0000256" key="1">
    <source>
        <dbReference type="ARBA" id="ARBA00010641"/>
    </source>
</evidence>
<dbReference type="InterPro" id="IPR013249">
    <property type="entry name" value="RNA_pol_sigma70_r4_t2"/>
</dbReference>
<gene>
    <name evidence="8" type="primary">sigE_2</name>
    <name evidence="8" type="ORF">SAMEA3545359_01930</name>
</gene>
<dbReference type="Gene3D" id="1.10.10.10">
    <property type="entry name" value="Winged helix-like DNA-binding domain superfamily/Winged helix DNA-binding domain"/>
    <property type="match status" value="1"/>
</dbReference>
<keyword evidence="5" id="KW-0804">Transcription</keyword>
<dbReference type="InterPro" id="IPR013324">
    <property type="entry name" value="RNA_pol_sigma_r3/r4-like"/>
</dbReference>
<dbReference type="Gene3D" id="1.10.1740.10">
    <property type="match status" value="1"/>
</dbReference>
<evidence type="ECO:0000259" key="7">
    <source>
        <dbReference type="Pfam" id="PF08281"/>
    </source>
</evidence>
<name>A0A1C6J5U9_9FIRM</name>
<dbReference type="Pfam" id="PF04542">
    <property type="entry name" value="Sigma70_r2"/>
    <property type="match status" value="1"/>
</dbReference>